<feature type="compositionally biased region" description="Polar residues" evidence="1">
    <location>
        <begin position="122"/>
        <end position="133"/>
    </location>
</feature>
<dbReference type="InterPro" id="IPR025322">
    <property type="entry name" value="PADRE_dom"/>
</dbReference>
<dbReference type="PANTHER" id="PTHR33148">
    <property type="entry name" value="PLASTID MOVEMENT IMPAIRED PROTEIN-RELATED"/>
    <property type="match status" value="1"/>
</dbReference>
<comment type="caution">
    <text evidence="2">The sequence shown here is derived from an EMBL/GenBank/DDBJ whole genome shotgun (WGS) entry which is preliminary data.</text>
</comment>
<feature type="compositionally biased region" description="Polar residues" evidence="1">
    <location>
        <begin position="103"/>
        <end position="112"/>
    </location>
</feature>
<dbReference type="PANTHER" id="PTHR33148:SF46">
    <property type="entry name" value="EMB|CAB85509.1"/>
    <property type="match status" value="1"/>
</dbReference>
<evidence type="ECO:0000313" key="2">
    <source>
        <dbReference type="EMBL" id="KAK8600485.1"/>
    </source>
</evidence>
<evidence type="ECO:0008006" key="4">
    <source>
        <dbReference type="Google" id="ProtNLM"/>
    </source>
</evidence>
<dbReference type="Pfam" id="PF14009">
    <property type="entry name" value="PADRE"/>
    <property type="match status" value="1"/>
</dbReference>
<dbReference type="Proteomes" id="UP001472677">
    <property type="component" value="Unassembled WGS sequence"/>
</dbReference>
<evidence type="ECO:0000256" key="1">
    <source>
        <dbReference type="SAM" id="MobiDB-lite"/>
    </source>
</evidence>
<feature type="region of interest" description="Disordered" evidence="1">
    <location>
        <begin position="103"/>
        <end position="133"/>
    </location>
</feature>
<reference evidence="2 3" key="1">
    <citation type="journal article" date="2024" name="G3 (Bethesda)">
        <title>Genome assembly of Hibiscus sabdariffa L. provides insights into metabolisms of medicinal natural products.</title>
        <authorList>
            <person name="Kim T."/>
        </authorList>
    </citation>
    <scope>NUCLEOTIDE SEQUENCE [LARGE SCALE GENOMIC DNA]</scope>
    <source>
        <strain evidence="2">TK-2024</strain>
        <tissue evidence="2">Old leaves</tissue>
    </source>
</reference>
<accession>A0ABR2GCJ9</accession>
<dbReference type="EMBL" id="JBBPBM010000001">
    <property type="protein sequence ID" value="KAK8600485.1"/>
    <property type="molecule type" value="Genomic_DNA"/>
</dbReference>
<protein>
    <recommendedName>
        <fullName evidence="4">DUF4228 domain protein</fullName>
    </recommendedName>
</protein>
<sequence length="133" mass="14703">MGNWLVVEEKVIRVMEPDGRILEYEAPISAQQVLSNFSGHALSDSLTGFHRLPADAKLLSGQLYYLVPLPTPSKKSKKKVVSKQEVQELLQVSAQDMVSQIQSKQSTNQIQVSGVEDDDNCRGSNSKPISKSF</sequence>
<evidence type="ECO:0000313" key="3">
    <source>
        <dbReference type="Proteomes" id="UP001472677"/>
    </source>
</evidence>
<keyword evidence="3" id="KW-1185">Reference proteome</keyword>
<proteinExistence type="predicted"/>
<gene>
    <name evidence="2" type="ORF">V6N12_050338</name>
</gene>
<name>A0ABR2GCJ9_9ROSI</name>
<organism evidence="2 3">
    <name type="scientific">Hibiscus sabdariffa</name>
    <name type="common">roselle</name>
    <dbReference type="NCBI Taxonomy" id="183260"/>
    <lineage>
        <taxon>Eukaryota</taxon>
        <taxon>Viridiplantae</taxon>
        <taxon>Streptophyta</taxon>
        <taxon>Embryophyta</taxon>
        <taxon>Tracheophyta</taxon>
        <taxon>Spermatophyta</taxon>
        <taxon>Magnoliopsida</taxon>
        <taxon>eudicotyledons</taxon>
        <taxon>Gunneridae</taxon>
        <taxon>Pentapetalae</taxon>
        <taxon>rosids</taxon>
        <taxon>malvids</taxon>
        <taxon>Malvales</taxon>
        <taxon>Malvaceae</taxon>
        <taxon>Malvoideae</taxon>
        <taxon>Hibiscus</taxon>
    </lineage>
</organism>